<reference evidence="2 3" key="1">
    <citation type="journal article" date="2006" name="Int. J. Syst. Evol. Microbiol.">
        <title>Haloterrigena longa sp. nov. and Haloterrigena limicola sp. nov., extremely halophilic archaea isolated from a salt lake.</title>
        <authorList>
            <person name="Cui H.L."/>
            <person name="Tohty D."/>
            <person name="Zhou P.J."/>
            <person name="Liu S.J."/>
        </authorList>
    </citation>
    <scope>NUCLEOTIDE SEQUENCE [LARGE SCALE GENOMIC DNA]</scope>
    <source>
        <strain evidence="2 3">ABH32</strain>
    </source>
</reference>
<evidence type="ECO:0000256" key="1">
    <source>
        <dbReference type="SAM" id="MobiDB-lite"/>
    </source>
</evidence>
<protein>
    <submittedName>
        <fullName evidence="2">Uncharacterized protein</fullName>
    </submittedName>
</protein>
<evidence type="ECO:0000313" key="2">
    <source>
        <dbReference type="EMBL" id="QSW84102.1"/>
    </source>
</evidence>
<dbReference type="RefSeq" id="WP_207269345.1">
    <property type="nucleotide sequence ID" value="NZ_CP071463.1"/>
</dbReference>
<keyword evidence="3" id="KW-1185">Reference proteome</keyword>
<evidence type="ECO:0000313" key="3">
    <source>
        <dbReference type="Proteomes" id="UP000663191"/>
    </source>
</evidence>
<dbReference type="GeneID" id="63184400"/>
<feature type="region of interest" description="Disordered" evidence="1">
    <location>
        <begin position="1"/>
        <end position="53"/>
    </location>
</feature>
<dbReference type="EMBL" id="CP071463">
    <property type="protein sequence ID" value="QSW84102.1"/>
    <property type="molecule type" value="Genomic_DNA"/>
</dbReference>
<sequence>MTAERRDADRRRDSRLGLEASRASDRQRPHTSDPTRATRDDPTTRSTATDPQR</sequence>
<dbReference type="KEGG" id="hlo:J0X27_11610"/>
<name>A0A8A2U6R4_9EURY</name>
<organism evidence="2 3">
    <name type="scientific">Natrinema longum</name>
    <dbReference type="NCBI Taxonomy" id="370324"/>
    <lineage>
        <taxon>Archaea</taxon>
        <taxon>Methanobacteriati</taxon>
        <taxon>Methanobacteriota</taxon>
        <taxon>Stenosarchaea group</taxon>
        <taxon>Halobacteria</taxon>
        <taxon>Halobacteriales</taxon>
        <taxon>Natrialbaceae</taxon>
        <taxon>Natrinema</taxon>
    </lineage>
</organism>
<proteinExistence type="predicted"/>
<accession>A0A8A2U6R4</accession>
<dbReference type="Proteomes" id="UP000663191">
    <property type="component" value="Chromosome"/>
</dbReference>
<gene>
    <name evidence="2" type="ORF">J0X27_11610</name>
</gene>
<feature type="compositionally biased region" description="Low complexity" evidence="1">
    <location>
        <begin position="44"/>
        <end position="53"/>
    </location>
</feature>
<feature type="compositionally biased region" description="Basic and acidic residues" evidence="1">
    <location>
        <begin position="1"/>
        <end position="43"/>
    </location>
</feature>
<dbReference type="AlphaFoldDB" id="A0A8A2U6R4"/>